<dbReference type="EMBL" id="CP090165">
    <property type="protein sequence ID" value="UJO15265.1"/>
    <property type="molecule type" value="Genomic_DNA"/>
</dbReference>
<reference evidence="1" key="2">
    <citation type="journal article" date="2022" name="Microb. Genom.">
        <title>A chromosome-scale genome assembly of the tomato pathogen Cladosporium fulvum reveals a compartmentalized genome architecture and the presence of a dispensable chromosome.</title>
        <authorList>
            <person name="Zaccaron A.Z."/>
            <person name="Chen L.H."/>
            <person name="Samaras A."/>
            <person name="Stergiopoulos I."/>
        </authorList>
    </citation>
    <scope>NUCLEOTIDE SEQUENCE</scope>
    <source>
        <strain evidence="1">Race5_Kim</strain>
    </source>
</reference>
<sequence>MMAESFPFFDLPGELRNMIYDHTLQRQDDRTCCMDIYLETFAKDLVTVSRQFAKEYRESRAKSVSRLTITKTLAKGRSKDAIPCFLGHKQLDLSRLFTTATHLKLNLTAFLFAHIHAHRAWLARLVPHMRGLKQAIDIRVNVRIFNQNKSDALNAIEQIRLELNEITWMRLVCTTTLDVHYAKNEAEFRNFGFDNLYMSLSAETGKVEYCDEGAIAVTRCASAHDSDCHMTA</sequence>
<dbReference type="KEGG" id="ffu:CLAFUR5_08444"/>
<organism evidence="1 2">
    <name type="scientific">Passalora fulva</name>
    <name type="common">Tomato leaf mold</name>
    <name type="synonym">Cladosporium fulvum</name>
    <dbReference type="NCBI Taxonomy" id="5499"/>
    <lineage>
        <taxon>Eukaryota</taxon>
        <taxon>Fungi</taxon>
        <taxon>Dikarya</taxon>
        <taxon>Ascomycota</taxon>
        <taxon>Pezizomycotina</taxon>
        <taxon>Dothideomycetes</taxon>
        <taxon>Dothideomycetidae</taxon>
        <taxon>Mycosphaerellales</taxon>
        <taxon>Mycosphaerellaceae</taxon>
        <taxon>Fulvia</taxon>
    </lineage>
</organism>
<dbReference type="RefSeq" id="XP_047759631.1">
    <property type="nucleotide sequence ID" value="XM_047907592.1"/>
</dbReference>
<accession>A0A9Q8LDA6</accession>
<gene>
    <name evidence="1" type="ORF">CLAFUR5_08444</name>
</gene>
<keyword evidence="2" id="KW-1185">Reference proteome</keyword>
<dbReference type="Proteomes" id="UP000756132">
    <property type="component" value="Chromosome 3"/>
</dbReference>
<protein>
    <submittedName>
        <fullName evidence="1">Uncharacterized protein</fullName>
    </submittedName>
</protein>
<dbReference type="GeneID" id="71988322"/>
<name>A0A9Q8LDA6_PASFU</name>
<proteinExistence type="predicted"/>
<dbReference type="AlphaFoldDB" id="A0A9Q8LDA6"/>
<dbReference type="OrthoDB" id="10489094at2759"/>
<evidence type="ECO:0000313" key="2">
    <source>
        <dbReference type="Proteomes" id="UP000756132"/>
    </source>
</evidence>
<reference evidence="1" key="1">
    <citation type="submission" date="2021-12" db="EMBL/GenBank/DDBJ databases">
        <authorList>
            <person name="Zaccaron A."/>
            <person name="Stergiopoulos I."/>
        </authorList>
    </citation>
    <scope>NUCLEOTIDE SEQUENCE</scope>
    <source>
        <strain evidence="1">Race5_Kim</strain>
    </source>
</reference>
<evidence type="ECO:0000313" key="1">
    <source>
        <dbReference type="EMBL" id="UJO15265.1"/>
    </source>
</evidence>